<evidence type="ECO:0008006" key="3">
    <source>
        <dbReference type="Google" id="ProtNLM"/>
    </source>
</evidence>
<comment type="caution">
    <text evidence="1">The sequence shown here is derived from an EMBL/GenBank/DDBJ whole genome shotgun (WGS) entry which is preliminary data.</text>
</comment>
<dbReference type="SUPFAM" id="SSF53335">
    <property type="entry name" value="S-adenosyl-L-methionine-dependent methyltransferases"/>
    <property type="match status" value="1"/>
</dbReference>
<dbReference type="PANTHER" id="PTHR43167:SF1">
    <property type="entry name" value="PUTATIVE (AFU_ORTHOLOGUE AFUA_6G01830)-RELATED"/>
    <property type="match status" value="1"/>
</dbReference>
<dbReference type="eggNOG" id="COG4122">
    <property type="taxonomic scope" value="Bacteria"/>
</dbReference>
<dbReference type="EMBL" id="ACLF03000006">
    <property type="protein sequence ID" value="EFQ83116.1"/>
    <property type="molecule type" value="Genomic_DNA"/>
</dbReference>
<dbReference type="HOGENOM" id="CLU_122293_0_0_11"/>
<keyword evidence="2" id="KW-1185">Reference proteome</keyword>
<dbReference type="STRING" id="585531.HMPREF0063_12325"/>
<dbReference type="Proteomes" id="UP000003111">
    <property type="component" value="Unassembled WGS sequence"/>
</dbReference>
<dbReference type="PANTHER" id="PTHR43167">
    <property type="entry name" value="PUTATIVE (AFU_ORTHOLOGUE AFUA_6G01830)-RELATED"/>
    <property type="match status" value="1"/>
</dbReference>
<dbReference type="AlphaFoldDB" id="E2SD13"/>
<gene>
    <name evidence="1" type="ORF">HMPREF0063_12325</name>
</gene>
<dbReference type="Gene3D" id="3.40.50.150">
    <property type="entry name" value="Vaccinia Virus protein VP39"/>
    <property type="match status" value="1"/>
</dbReference>
<evidence type="ECO:0000313" key="1">
    <source>
        <dbReference type="EMBL" id="EFQ83116.1"/>
    </source>
</evidence>
<protein>
    <recommendedName>
        <fullName evidence="3">O-methyltransferase</fullName>
    </recommendedName>
</protein>
<name>E2SD13_9ACTN</name>
<reference evidence="1" key="1">
    <citation type="submission" date="2010-08" db="EMBL/GenBank/DDBJ databases">
        <authorList>
            <person name="Muzny D."/>
            <person name="Qin X."/>
            <person name="Buhay C."/>
            <person name="Dugan-Rocha S."/>
            <person name="Ding Y."/>
            <person name="Chen G."/>
            <person name="Hawes A."/>
            <person name="Holder M."/>
            <person name="Jhangiani S."/>
            <person name="Johnson A."/>
            <person name="Khan Z."/>
            <person name="Li Z."/>
            <person name="Liu W."/>
            <person name="Liu X."/>
            <person name="Perez L."/>
            <person name="Shen H."/>
            <person name="Wang Q."/>
            <person name="Watt J."/>
            <person name="Xi L."/>
            <person name="Xin Y."/>
            <person name="Zhou J."/>
            <person name="Deng J."/>
            <person name="Jiang H."/>
            <person name="Liu Y."/>
            <person name="Qu J."/>
            <person name="Song X.-Z."/>
            <person name="Zhang L."/>
            <person name="Villasana D."/>
            <person name="Johnson A."/>
            <person name="Liu J."/>
            <person name="Liyanage D."/>
            <person name="Lorensuhewa L."/>
            <person name="Robinson T."/>
            <person name="Song A."/>
            <person name="Song B.-B."/>
            <person name="Dinh H."/>
            <person name="Thornton R."/>
            <person name="Coyle M."/>
            <person name="Francisco L."/>
            <person name="Jackson L."/>
            <person name="Javaid M."/>
            <person name="Korchina V."/>
            <person name="Kovar C."/>
            <person name="Mata R."/>
            <person name="Mathew T."/>
            <person name="Ngo R."/>
            <person name="Nguyen L."/>
            <person name="Nguyen N."/>
            <person name="Okwuonu G."/>
            <person name="Ongeri F."/>
            <person name="Pham C."/>
            <person name="Simmons D."/>
            <person name="Wilczek-Boney K."/>
            <person name="Hale W."/>
            <person name="Jakkamsetti A."/>
            <person name="Pham P."/>
            <person name="Ruth R."/>
            <person name="San Lucas F."/>
            <person name="Warren J."/>
            <person name="Zhang J."/>
            <person name="Zhao Z."/>
            <person name="Zhou C."/>
            <person name="Zhu D."/>
            <person name="Lee S."/>
            <person name="Bess C."/>
            <person name="Blankenburg K."/>
            <person name="Forbes L."/>
            <person name="Fu Q."/>
            <person name="Gubbala S."/>
            <person name="Hirani K."/>
            <person name="Jayaseelan J.C."/>
            <person name="Lara F."/>
            <person name="Munidasa M."/>
            <person name="Palculict T."/>
            <person name="Patil S."/>
            <person name="Pu L.-L."/>
            <person name="Saada N."/>
            <person name="Tang L."/>
            <person name="Weissenberger G."/>
            <person name="Zhu Y."/>
            <person name="Hemphill L."/>
            <person name="Shang Y."/>
            <person name="Youmans B."/>
            <person name="Ayvaz T."/>
            <person name="Ross M."/>
            <person name="Santibanez J."/>
            <person name="Aqrawi P."/>
            <person name="Gross S."/>
            <person name="Joshi V."/>
            <person name="Fowler G."/>
            <person name="Nazareth L."/>
            <person name="Reid J."/>
            <person name="Worley K."/>
            <person name="Petrosino J."/>
            <person name="Highlander S."/>
            <person name="Gibbs R."/>
        </authorList>
    </citation>
    <scope>NUCLEOTIDE SEQUENCE [LARGE SCALE GENOMIC DNA]</scope>
    <source>
        <strain evidence="1">DSM 15272</strain>
    </source>
</reference>
<sequence>MDTTWFRMLGSIPRRAPPCQTDAVPSPVEIPALVSRTLDLSRQRGFISSTRHETGRLLATLAATREGTLAELGTGTGVGSAWLSSGAAAGTRIVSAELDTSLAADVQKIFAAVDNVEIVPGDWSTLERYAPFSLLFVDVREVMADIDVLAGLIEPGGIAVLDDFVPSSAWPPIVDGQVDTIREQWLTDDRFIAVEMMISVDASLLIAARR</sequence>
<evidence type="ECO:0000313" key="2">
    <source>
        <dbReference type="Proteomes" id="UP000003111"/>
    </source>
</evidence>
<dbReference type="InterPro" id="IPR029063">
    <property type="entry name" value="SAM-dependent_MTases_sf"/>
</dbReference>
<accession>E2SD13</accession>
<organism evidence="1 2">
    <name type="scientific">Aeromicrobium marinum DSM 15272</name>
    <dbReference type="NCBI Taxonomy" id="585531"/>
    <lineage>
        <taxon>Bacteria</taxon>
        <taxon>Bacillati</taxon>
        <taxon>Actinomycetota</taxon>
        <taxon>Actinomycetes</taxon>
        <taxon>Propionibacteriales</taxon>
        <taxon>Nocardioidaceae</taxon>
        <taxon>Aeromicrobium</taxon>
    </lineage>
</organism>
<proteinExistence type="predicted"/>